<dbReference type="CDD" id="cd07067">
    <property type="entry name" value="HP_PGM_like"/>
    <property type="match status" value="1"/>
</dbReference>
<dbReference type="Proteomes" id="UP000829685">
    <property type="component" value="Unassembled WGS sequence"/>
</dbReference>
<dbReference type="Gene3D" id="3.40.50.1240">
    <property type="entry name" value="Phosphoglycerate mutase-like"/>
    <property type="match status" value="1"/>
</dbReference>
<dbReference type="GO" id="GO:0005737">
    <property type="term" value="C:cytoplasm"/>
    <property type="evidence" value="ECO:0007669"/>
    <property type="project" value="TreeGrafter"/>
</dbReference>
<dbReference type="InterPro" id="IPR013078">
    <property type="entry name" value="His_Pase_superF_clade-1"/>
</dbReference>
<dbReference type="InterPro" id="IPR050275">
    <property type="entry name" value="PGM_Phosphatase"/>
</dbReference>
<dbReference type="AlphaFoldDB" id="A0A9Q0ARE2"/>
<dbReference type="SUPFAM" id="SSF53254">
    <property type="entry name" value="Phosphoglycerate mutase-like"/>
    <property type="match status" value="1"/>
</dbReference>
<evidence type="ECO:0000313" key="2">
    <source>
        <dbReference type="Proteomes" id="UP000829685"/>
    </source>
</evidence>
<name>A0A9Q0ARE2_9PEZI</name>
<dbReference type="Pfam" id="PF00300">
    <property type="entry name" value="His_Phos_1"/>
    <property type="match status" value="1"/>
</dbReference>
<dbReference type="SMART" id="SM00855">
    <property type="entry name" value="PGAM"/>
    <property type="match status" value="1"/>
</dbReference>
<organism evidence="1 2">
    <name type="scientific">Neoarthrinium moseri</name>
    <dbReference type="NCBI Taxonomy" id="1658444"/>
    <lineage>
        <taxon>Eukaryota</taxon>
        <taxon>Fungi</taxon>
        <taxon>Dikarya</taxon>
        <taxon>Ascomycota</taxon>
        <taxon>Pezizomycotina</taxon>
        <taxon>Sordariomycetes</taxon>
        <taxon>Xylariomycetidae</taxon>
        <taxon>Amphisphaeriales</taxon>
        <taxon>Apiosporaceae</taxon>
        <taxon>Neoarthrinium</taxon>
    </lineage>
</organism>
<dbReference type="GO" id="GO:0016791">
    <property type="term" value="F:phosphatase activity"/>
    <property type="evidence" value="ECO:0007669"/>
    <property type="project" value="TreeGrafter"/>
</dbReference>
<protein>
    <recommendedName>
        <fullName evidence="3">Phosphoglycerate mutase family protein</fullName>
    </recommendedName>
</protein>
<proteinExistence type="predicted"/>
<dbReference type="OrthoDB" id="496981at2759"/>
<sequence>MAPTIHLVRHAQGFHNLSHENEQLPDPDLTPLGEEQCKKLQQHFSEHEKITHLVASPMRRTLYTCLLSFEPAAKSGKKVIALPDAQEVSRQPCDIGSEPAKIKAEFGDKVDFSLVADGWNDKSPESKYAPDAEKLDQRARDVRLWLQDLAKKAGDDAHIVLVTHGGILHFITQEWDDIMPGRGTGWENTQCRSYEFRDATLKDPDAALRELQSSWRQRRGDAIPLTDTEQRQARAAFSHNIEAGLQNAKN</sequence>
<dbReference type="PANTHER" id="PTHR48100:SF54">
    <property type="entry name" value="PHOSPHATASE SPAC5H10.03-RELATED"/>
    <property type="match status" value="1"/>
</dbReference>
<evidence type="ECO:0008006" key="3">
    <source>
        <dbReference type="Google" id="ProtNLM"/>
    </source>
</evidence>
<dbReference type="EMBL" id="JAFIMR010000002">
    <property type="protein sequence ID" value="KAI1880612.1"/>
    <property type="molecule type" value="Genomic_DNA"/>
</dbReference>
<keyword evidence="2" id="KW-1185">Reference proteome</keyword>
<dbReference type="PANTHER" id="PTHR48100">
    <property type="entry name" value="BROAD-SPECIFICITY PHOSPHATASE YOR283W-RELATED"/>
    <property type="match status" value="1"/>
</dbReference>
<accession>A0A9Q0ARE2</accession>
<gene>
    <name evidence="1" type="ORF">JX265_000852</name>
</gene>
<reference evidence="1" key="1">
    <citation type="submission" date="2021-03" db="EMBL/GenBank/DDBJ databases">
        <title>Revisited historic fungal species revealed as producer of novel bioactive compounds through whole genome sequencing and comparative genomics.</title>
        <authorList>
            <person name="Vignolle G.A."/>
            <person name="Hochenegger N."/>
            <person name="Mach R.L."/>
            <person name="Mach-Aigner A.R."/>
            <person name="Javad Rahimi M."/>
            <person name="Salim K.A."/>
            <person name="Chan C.M."/>
            <person name="Lim L.B.L."/>
            <person name="Cai F."/>
            <person name="Druzhinina I.S."/>
            <person name="U'Ren J.M."/>
            <person name="Derntl C."/>
        </authorList>
    </citation>
    <scope>NUCLEOTIDE SEQUENCE</scope>
    <source>
        <strain evidence="1">TUCIM 5799</strain>
    </source>
</reference>
<evidence type="ECO:0000313" key="1">
    <source>
        <dbReference type="EMBL" id="KAI1880612.1"/>
    </source>
</evidence>
<dbReference type="InterPro" id="IPR029033">
    <property type="entry name" value="His_PPase_superfam"/>
</dbReference>
<comment type="caution">
    <text evidence="1">The sequence shown here is derived from an EMBL/GenBank/DDBJ whole genome shotgun (WGS) entry which is preliminary data.</text>
</comment>